<organism evidence="2 3">
    <name type="scientific">Puccinia graminis f. sp. tritici</name>
    <dbReference type="NCBI Taxonomy" id="56615"/>
    <lineage>
        <taxon>Eukaryota</taxon>
        <taxon>Fungi</taxon>
        <taxon>Dikarya</taxon>
        <taxon>Basidiomycota</taxon>
        <taxon>Pucciniomycotina</taxon>
        <taxon>Pucciniomycetes</taxon>
        <taxon>Pucciniales</taxon>
        <taxon>Pucciniaceae</taxon>
        <taxon>Puccinia</taxon>
    </lineage>
</organism>
<gene>
    <name evidence="2" type="ORF">PGTUg99_020523</name>
</gene>
<evidence type="ECO:0000256" key="1">
    <source>
        <dbReference type="SAM" id="MobiDB-lite"/>
    </source>
</evidence>
<name>A0A5B0RU12_PUCGR</name>
<feature type="compositionally biased region" description="Polar residues" evidence="1">
    <location>
        <begin position="642"/>
        <end position="651"/>
    </location>
</feature>
<evidence type="ECO:0000313" key="3">
    <source>
        <dbReference type="Proteomes" id="UP000325313"/>
    </source>
</evidence>
<feature type="compositionally biased region" description="Basic and acidic residues" evidence="1">
    <location>
        <begin position="8"/>
        <end position="36"/>
    </location>
</feature>
<proteinExistence type="predicted"/>
<feature type="region of interest" description="Disordered" evidence="1">
    <location>
        <begin position="617"/>
        <end position="663"/>
    </location>
</feature>
<reference evidence="2 3" key="1">
    <citation type="submission" date="2019-05" db="EMBL/GenBank/DDBJ databases">
        <title>Emergence of the Ug99 lineage of the wheat stem rust pathogen through somatic hybridization.</title>
        <authorList>
            <person name="Li F."/>
            <person name="Upadhyaya N.M."/>
            <person name="Sperschneider J."/>
            <person name="Matny O."/>
            <person name="Nguyen-Phuc H."/>
            <person name="Mago R."/>
            <person name="Raley C."/>
            <person name="Miller M.E."/>
            <person name="Silverstein K.A.T."/>
            <person name="Henningsen E."/>
            <person name="Hirsch C.D."/>
            <person name="Visser B."/>
            <person name="Pretorius Z.A."/>
            <person name="Steffenson B.J."/>
            <person name="Schwessinger B."/>
            <person name="Dodds P.N."/>
            <person name="Figueroa M."/>
        </authorList>
    </citation>
    <scope>NUCLEOTIDE SEQUENCE [LARGE SCALE GENOMIC DNA]</scope>
    <source>
        <strain evidence="2 3">Ug99</strain>
    </source>
</reference>
<dbReference type="InterPro" id="IPR027417">
    <property type="entry name" value="P-loop_NTPase"/>
</dbReference>
<evidence type="ECO:0000313" key="2">
    <source>
        <dbReference type="EMBL" id="KAA1128525.1"/>
    </source>
</evidence>
<dbReference type="EMBL" id="VDEP01000141">
    <property type="protein sequence ID" value="KAA1128525.1"/>
    <property type="molecule type" value="Genomic_DNA"/>
</dbReference>
<dbReference type="PANTHER" id="PTHR33266">
    <property type="entry name" value="CHROMOSOME 15, WHOLE GENOME SHOTGUN SEQUENCE"/>
    <property type="match status" value="1"/>
</dbReference>
<comment type="caution">
    <text evidence="2">The sequence shown here is derived from an EMBL/GenBank/DDBJ whole genome shotgun (WGS) entry which is preliminary data.</text>
</comment>
<sequence length="1491" mass="167342">MLNINDLIHGDPDDPATRLEGAEESHCDTSSDDHDSPPSNHMEITDPNNMFAALPSYDVNMTDRSSAPGAEKNVEQICSDLQSKLMLDPEHLEIALIGSKASPEARHASLVFTNGAYHQLGNKGTQKPSFVYDDTFRDFVRTSARMFLLKPTLEAYSNNPHQNTDIPKTLFYLTLDAVEKQPDAWKDDHLPPRGVRANVEVLNHYREVVGELLKYQRSNLRTLLLTEILVTKKKPFVSKMPNRKEMLTMIYKDLPPKASKLTKKEIKHQVHTNFAMRARMCYARLVMVYYYIHKSKKESQWIEIDERLGFLRGSSFEFQKKHADLVLEKDSELFSDKKEFASVQHQDLTVPTIEDVRIALAGAHSTGEAVGSGLTCGTEDSPDISPVMAPIPTAGTHGSPALEASRRRVFHVVPSWVGWANGSSRHLPHRNTPTDQGGGRQGRFNVGSHVGPQLHQTCGVCIIMQTVGDSDLSRLPTASRLDLCPYDKARRGRFLQAYTRKKSGSPPLRRRKKFDRRLEIACSSVDPIPPKVSRFPSDFLVESGCFSVRQTTEAQTLAFFLAFHFHIHSEAQILPPIQFIAQREPFLRTRKLSSSETPIPTGVFAKRKSTLQAQAPLNHTSIQPTQPEPVQRKTNRSDTHRSAANPSPAEQQTDRRKTTNVSKSGCTALTRLSSFKTGSMNAVPTSLGYLNLLEELFRILSANREYRLMLIKFATGLTIQSWKDTSNELMLDTQLKQDKVIQLALMRRYPQLYNSEKISLEAKIQSLEKPLDAGERLLRNIIQPPQLSLDAVQKGFRSDYVGHDDIVTPTIKALEAWSSAWLQEIYFAPYTCLVGPTMMGKSRLLKELAKEVCVIYICLRPEGSTGEPPRSQLATEMLATPYSEDHYNRLIAAILSVALGFFEKATKTSDRTKLLKEWNKHQESIDSDFYSKVQSKFRKLADLDDAPSHLRSAAQSICKNNFFKSTELKVVLAIDEASALLELPPNKEVTRFQKFRRSLRNVPTCTGIFAVLVDTNSRIANFLPNSRYDRSSRDIGARGGKGLLYPPIYKIASFDVMVPLHEPENWNNLSLPERLCQYGVPFYSLYLGDALTLNEAATPAIVVNRMAMYALGKLLFCDNITEKIEITEAQALALLGPTIGIPLHGQARLNVELTSSHAAHCAYLDSTHEVQFSFYPSQPIYALAANNYLYKNERVLISCIDSLACVLSQGCVDTGEAGKFASRIILLCAMNKTVADLKTSNKVLDQMGIDSLPEKLIEFPSPVPVAKFLETLTGVPTNELPLGSINSYQKKRLLDEGMMFWSHFMHCTHTPTTGSLMEGLHRGLAMQCHHSQKSFDQILTIYLKDQSRDSLDEKDISFCGVQVKNVKSNADTKTLQSWMTPEHAGINISAANPYLALLFDLKYSPITVKEAQAAENFTKTYELPPHGEPDLRQASLVFYELDAFNFLSLELKQALKRLLTTNVDLLLHHKDELGIKYAKQFLLRSDASFQP</sequence>
<dbReference type="Gene3D" id="3.40.50.300">
    <property type="entry name" value="P-loop containing nucleotide triphosphate hydrolases"/>
    <property type="match status" value="1"/>
</dbReference>
<feature type="region of interest" description="Disordered" evidence="1">
    <location>
        <begin position="1"/>
        <end position="47"/>
    </location>
</feature>
<accession>A0A5B0RU12</accession>
<protein>
    <submittedName>
        <fullName evidence="2">Uncharacterized protein</fullName>
    </submittedName>
</protein>
<dbReference type="PANTHER" id="PTHR33266:SF1">
    <property type="entry name" value="F-BOX DOMAIN-CONTAINING PROTEIN"/>
    <property type="match status" value="1"/>
</dbReference>
<dbReference type="Proteomes" id="UP000325313">
    <property type="component" value="Unassembled WGS sequence"/>
</dbReference>